<comment type="caution">
    <text evidence="3">The sequence shown here is derived from an EMBL/GenBank/DDBJ whole genome shotgun (WGS) entry which is preliminary data.</text>
</comment>
<dbReference type="InterPro" id="IPR012902">
    <property type="entry name" value="N_methyl_site"/>
</dbReference>
<gene>
    <name evidence="3" type="ORF">EXU28_01225</name>
</gene>
<proteinExistence type="predicted"/>
<dbReference type="InterPro" id="IPR031982">
    <property type="entry name" value="PilE-like"/>
</dbReference>
<reference evidence="3 4" key="1">
    <citation type="submission" date="2019-02" db="EMBL/GenBank/DDBJ databases">
        <title>The Batch Genome Submission of Acinetobacter spp. strains.</title>
        <authorList>
            <person name="Qin J."/>
            <person name="Hu Y."/>
            <person name="Ye H."/>
            <person name="Wei L."/>
            <person name="Feng Y."/>
            <person name="Zong Z."/>
        </authorList>
    </citation>
    <scope>NUCLEOTIDE SEQUENCE [LARGE SCALE GENOMIC DNA]</scope>
    <source>
        <strain evidence="3 4">WCHAW060049</strain>
    </source>
</reference>
<dbReference type="AlphaFoldDB" id="A0A4V2DNH8"/>
<dbReference type="GO" id="GO:0015628">
    <property type="term" value="P:protein secretion by the type II secretion system"/>
    <property type="evidence" value="ECO:0007669"/>
    <property type="project" value="InterPro"/>
</dbReference>
<dbReference type="Gene3D" id="3.30.700.10">
    <property type="entry name" value="Glycoprotein, Type 4 Pilin"/>
    <property type="match status" value="1"/>
</dbReference>
<evidence type="ECO:0000256" key="1">
    <source>
        <dbReference type="ARBA" id="ARBA00022481"/>
    </source>
</evidence>
<feature type="transmembrane region" description="Helical" evidence="2">
    <location>
        <begin position="12"/>
        <end position="34"/>
    </location>
</feature>
<keyword evidence="2" id="KW-0812">Transmembrane</keyword>
<dbReference type="PANTHER" id="PTHR30093">
    <property type="entry name" value="GENERAL SECRETION PATHWAY PROTEIN G"/>
    <property type="match status" value="1"/>
</dbReference>
<dbReference type="Pfam" id="PF07963">
    <property type="entry name" value="N_methyl"/>
    <property type="match status" value="1"/>
</dbReference>
<accession>A0A4V2DNH8</accession>
<dbReference type="NCBIfam" id="TIGR02532">
    <property type="entry name" value="IV_pilin_GFxxxE"/>
    <property type="match status" value="1"/>
</dbReference>
<protein>
    <submittedName>
        <fullName evidence="3">Prepilin-type N-terminal cleavage/methylation domain-containing protein</fullName>
    </submittedName>
</protein>
<dbReference type="SUPFAM" id="SSF54523">
    <property type="entry name" value="Pili subunits"/>
    <property type="match status" value="1"/>
</dbReference>
<sequence>MLLNRKSANSQLGFTLIEVMITVVIIAILAAIAMPTYTNYIKRSNIKAAQSDLVTLGLVYENFYQRNLSYPSTSYTSTATLKSDFAQWSPTKEDFFEFSTTTTSDHKSYTLTATAKNSTNLKGCVLSINEKNARTATSCNGVTW</sequence>
<evidence type="ECO:0000256" key="2">
    <source>
        <dbReference type="SAM" id="Phobius"/>
    </source>
</evidence>
<dbReference type="PRINTS" id="PR00813">
    <property type="entry name" value="BCTERIALGSPG"/>
</dbReference>
<evidence type="ECO:0000313" key="3">
    <source>
        <dbReference type="EMBL" id="RZG48986.1"/>
    </source>
</evidence>
<keyword evidence="2" id="KW-0472">Membrane</keyword>
<keyword evidence="1" id="KW-0488">Methylation</keyword>
<dbReference type="EMBL" id="SGSQ01000002">
    <property type="protein sequence ID" value="RZG48986.1"/>
    <property type="molecule type" value="Genomic_DNA"/>
</dbReference>
<organism evidence="3 4">
    <name type="scientific">Acinetobacter wuhouensis</name>
    <dbReference type="NCBI Taxonomy" id="1879050"/>
    <lineage>
        <taxon>Bacteria</taxon>
        <taxon>Pseudomonadati</taxon>
        <taxon>Pseudomonadota</taxon>
        <taxon>Gammaproteobacteria</taxon>
        <taxon>Moraxellales</taxon>
        <taxon>Moraxellaceae</taxon>
        <taxon>Acinetobacter</taxon>
    </lineage>
</organism>
<dbReference type="GO" id="GO:0043683">
    <property type="term" value="P:type IV pilus assembly"/>
    <property type="evidence" value="ECO:0007669"/>
    <property type="project" value="InterPro"/>
</dbReference>
<dbReference type="InterPro" id="IPR045584">
    <property type="entry name" value="Pilin-like"/>
</dbReference>
<dbReference type="Pfam" id="PF16732">
    <property type="entry name" value="ComP_DUS"/>
    <property type="match status" value="1"/>
</dbReference>
<evidence type="ECO:0000313" key="4">
    <source>
        <dbReference type="Proteomes" id="UP000293863"/>
    </source>
</evidence>
<dbReference type="InterPro" id="IPR000983">
    <property type="entry name" value="Bac_GSPG_pilin"/>
</dbReference>
<dbReference type="RefSeq" id="WP_130167971.1">
    <property type="nucleotide sequence ID" value="NZ_SGSQ01000002.1"/>
</dbReference>
<keyword evidence="4" id="KW-1185">Reference proteome</keyword>
<name>A0A4V2DNH8_9GAMM</name>
<dbReference type="GO" id="GO:0015627">
    <property type="term" value="C:type II protein secretion system complex"/>
    <property type="evidence" value="ECO:0007669"/>
    <property type="project" value="InterPro"/>
</dbReference>
<dbReference type="Proteomes" id="UP000293863">
    <property type="component" value="Unassembled WGS sequence"/>
</dbReference>
<keyword evidence="2" id="KW-1133">Transmembrane helix</keyword>
<dbReference type="PANTHER" id="PTHR30093:SF47">
    <property type="entry name" value="TYPE IV PILUS NON-CORE MINOR PILIN PILE"/>
    <property type="match status" value="1"/>
</dbReference>